<feature type="chain" id="PRO_5046550008" evidence="4">
    <location>
        <begin position="28"/>
        <end position="352"/>
    </location>
</feature>
<dbReference type="EMBL" id="JAVDQF010000001">
    <property type="protein sequence ID" value="MDR6269507.1"/>
    <property type="molecule type" value="Genomic_DNA"/>
</dbReference>
<dbReference type="Proteomes" id="UP001185069">
    <property type="component" value="Unassembled WGS sequence"/>
</dbReference>
<dbReference type="RefSeq" id="WP_309797875.1">
    <property type="nucleotide sequence ID" value="NZ_BAAAHY010000005.1"/>
</dbReference>
<gene>
    <name evidence="5" type="ORF">JOE69_001745</name>
</gene>
<dbReference type="PIRSF" id="PIRSF002825">
    <property type="entry name" value="CfbpA"/>
    <property type="match status" value="1"/>
</dbReference>
<name>A0ABU1JDN3_9MICC</name>
<keyword evidence="2" id="KW-0410">Iron transport</keyword>
<accession>A0ABU1JDN3</accession>
<dbReference type="Gene3D" id="3.40.190.10">
    <property type="entry name" value="Periplasmic binding protein-like II"/>
    <property type="match status" value="2"/>
</dbReference>
<dbReference type="InterPro" id="IPR026045">
    <property type="entry name" value="Ferric-bd"/>
</dbReference>
<evidence type="ECO:0000256" key="4">
    <source>
        <dbReference type="SAM" id="SignalP"/>
    </source>
</evidence>
<dbReference type="SUPFAM" id="SSF53850">
    <property type="entry name" value="Periplasmic binding protein-like II"/>
    <property type="match status" value="1"/>
</dbReference>
<evidence type="ECO:0000256" key="2">
    <source>
        <dbReference type="ARBA" id="ARBA00022496"/>
    </source>
</evidence>
<dbReference type="PROSITE" id="PS51257">
    <property type="entry name" value="PROKAR_LIPOPROTEIN"/>
    <property type="match status" value="1"/>
</dbReference>
<evidence type="ECO:0000256" key="3">
    <source>
        <dbReference type="ARBA" id="ARBA00022729"/>
    </source>
</evidence>
<evidence type="ECO:0000256" key="1">
    <source>
        <dbReference type="ARBA" id="ARBA00008520"/>
    </source>
</evidence>
<proteinExistence type="inferred from homology"/>
<comment type="caution">
    <text evidence="5">The sequence shown here is derived from an EMBL/GenBank/DDBJ whole genome shotgun (WGS) entry which is preliminary data.</text>
</comment>
<keyword evidence="2" id="KW-0408">Iron</keyword>
<dbReference type="Pfam" id="PF13343">
    <property type="entry name" value="SBP_bac_6"/>
    <property type="match status" value="1"/>
</dbReference>
<keyword evidence="2" id="KW-0406">Ion transport</keyword>
<organism evidence="5 6">
    <name type="scientific">Arthrobacter russicus</name>
    <dbReference type="NCBI Taxonomy" id="172040"/>
    <lineage>
        <taxon>Bacteria</taxon>
        <taxon>Bacillati</taxon>
        <taxon>Actinomycetota</taxon>
        <taxon>Actinomycetes</taxon>
        <taxon>Micrococcales</taxon>
        <taxon>Micrococcaceae</taxon>
        <taxon>Arthrobacter</taxon>
    </lineage>
</organism>
<feature type="signal peptide" evidence="4">
    <location>
        <begin position="1"/>
        <end position="27"/>
    </location>
</feature>
<protein>
    <submittedName>
        <fullName evidence="5">Iron(III) transport system substrate-binding protein</fullName>
    </submittedName>
</protein>
<evidence type="ECO:0000313" key="6">
    <source>
        <dbReference type="Proteomes" id="UP001185069"/>
    </source>
</evidence>
<evidence type="ECO:0000313" key="5">
    <source>
        <dbReference type="EMBL" id="MDR6269507.1"/>
    </source>
</evidence>
<sequence length="352" mass="36614">MRIAFRPAPVLAAAVLALSLAACGSNATPAASPSGSTESDNGPLVVYSGRDEKLVGPLIAQFEKDTGIKTEVRYAGSAAQAQLLLTERDNSPAQVFLSQESGALGLLAQAGLLGGLSETALAKVPEAYRAADKTWVGLTGRARVVAYDSSQVSVGEVPDTAAAMIDPKWKGQIGVTPGNASFIAFVTAMRLTDGEAKTAQWLKALADNGVKSYEKNSGILQAVESGEIKLGLTNHYYWFSAAAEQGADNMRAKIKYGAPGDVAALVNVTGVGLLKKAAQNPNAQAFVDYLLSEAGQKYFVEKQFEYPLVPGVAGPQGVPELASLQGPKIDLSDLDSVEQSAKLIDEAGISVG</sequence>
<keyword evidence="6" id="KW-1185">Reference proteome</keyword>
<reference evidence="5 6" key="1">
    <citation type="submission" date="2023-07" db="EMBL/GenBank/DDBJ databases">
        <title>Sequencing the genomes of 1000 actinobacteria strains.</title>
        <authorList>
            <person name="Klenk H.-P."/>
        </authorList>
    </citation>
    <scope>NUCLEOTIDE SEQUENCE [LARGE SCALE GENOMIC DNA]</scope>
    <source>
        <strain evidence="5 6">DSM 14555</strain>
    </source>
</reference>
<keyword evidence="2" id="KW-0813">Transport</keyword>
<dbReference type="PANTHER" id="PTHR30006:SF15">
    <property type="entry name" value="IRON-UTILIZATION PERIPLASMIC PROTEIN"/>
    <property type="match status" value="1"/>
</dbReference>
<comment type="similarity">
    <text evidence="1">Belongs to the bacterial solute-binding protein 1 family.</text>
</comment>
<keyword evidence="3 4" id="KW-0732">Signal</keyword>
<dbReference type="PANTHER" id="PTHR30006">
    <property type="entry name" value="THIAMINE-BINDING PERIPLASMIC PROTEIN-RELATED"/>
    <property type="match status" value="1"/>
</dbReference>